<proteinExistence type="predicted"/>
<comment type="caution">
    <text evidence="3">The sequence shown here is derived from an EMBL/GenBank/DDBJ whole genome shotgun (WGS) entry which is preliminary data.</text>
</comment>
<accession>A0ABQ7ZH56</accession>
<dbReference type="EMBL" id="JAGKQM010000015">
    <property type="protein sequence ID" value="KAH0879413.1"/>
    <property type="molecule type" value="Genomic_DNA"/>
</dbReference>
<dbReference type="Proteomes" id="UP000824890">
    <property type="component" value="Unassembled WGS sequence"/>
</dbReference>
<feature type="domain" description="RNase H type-1" evidence="2">
    <location>
        <begin position="342"/>
        <end position="457"/>
    </location>
</feature>
<dbReference type="InterPro" id="IPR052929">
    <property type="entry name" value="RNase_H-like_EbsB-rel"/>
</dbReference>
<feature type="compositionally biased region" description="Polar residues" evidence="1">
    <location>
        <begin position="85"/>
        <end position="95"/>
    </location>
</feature>
<evidence type="ECO:0000256" key="1">
    <source>
        <dbReference type="SAM" id="MobiDB-lite"/>
    </source>
</evidence>
<dbReference type="Pfam" id="PF13456">
    <property type="entry name" value="RVT_3"/>
    <property type="match status" value="1"/>
</dbReference>
<organism evidence="3 4">
    <name type="scientific">Brassica napus</name>
    <name type="common">Rape</name>
    <dbReference type="NCBI Taxonomy" id="3708"/>
    <lineage>
        <taxon>Eukaryota</taxon>
        <taxon>Viridiplantae</taxon>
        <taxon>Streptophyta</taxon>
        <taxon>Embryophyta</taxon>
        <taxon>Tracheophyta</taxon>
        <taxon>Spermatophyta</taxon>
        <taxon>Magnoliopsida</taxon>
        <taxon>eudicotyledons</taxon>
        <taxon>Gunneridae</taxon>
        <taxon>Pentapetalae</taxon>
        <taxon>rosids</taxon>
        <taxon>malvids</taxon>
        <taxon>Brassicales</taxon>
        <taxon>Brassicaceae</taxon>
        <taxon>Brassiceae</taxon>
        <taxon>Brassica</taxon>
    </lineage>
</organism>
<protein>
    <recommendedName>
        <fullName evidence="2">RNase H type-1 domain-containing protein</fullName>
    </recommendedName>
</protein>
<feature type="compositionally biased region" description="Polar residues" evidence="1">
    <location>
        <begin position="108"/>
        <end position="119"/>
    </location>
</feature>
<evidence type="ECO:0000259" key="2">
    <source>
        <dbReference type="Pfam" id="PF13456"/>
    </source>
</evidence>
<dbReference type="InterPro" id="IPR002156">
    <property type="entry name" value="RNaseH_domain"/>
</dbReference>
<name>A0ABQ7ZH56_BRANA</name>
<gene>
    <name evidence="3" type="ORF">HID58_066807</name>
</gene>
<reference evidence="3 4" key="1">
    <citation type="submission" date="2021-05" db="EMBL/GenBank/DDBJ databases">
        <title>Genome Assembly of Synthetic Allotetraploid Brassica napus Reveals Homoeologous Exchanges between Subgenomes.</title>
        <authorList>
            <person name="Davis J.T."/>
        </authorList>
    </citation>
    <scope>NUCLEOTIDE SEQUENCE [LARGE SCALE GENOMIC DNA]</scope>
    <source>
        <strain evidence="4">cv. Da-Ae</strain>
        <tissue evidence="3">Seedling</tissue>
    </source>
</reference>
<evidence type="ECO:0000313" key="4">
    <source>
        <dbReference type="Proteomes" id="UP000824890"/>
    </source>
</evidence>
<dbReference type="PANTHER" id="PTHR47074:SF11">
    <property type="entry name" value="REVERSE TRANSCRIPTASE-LIKE PROTEIN"/>
    <property type="match status" value="1"/>
</dbReference>
<feature type="region of interest" description="Disordered" evidence="1">
    <location>
        <begin position="66"/>
        <end position="95"/>
    </location>
</feature>
<dbReference type="PANTHER" id="PTHR47074">
    <property type="entry name" value="BNAC02G40300D PROTEIN"/>
    <property type="match status" value="1"/>
</dbReference>
<keyword evidence="4" id="KW-1185">Reference proteome</keyword>
<feature type="region of interest" description="Disordered" evidence="1">
    <location>
        <begin position="107"/>
        <end position="127"/>
    </location>
</feature>
<sequence length="487" mass="54910">MLYVSHADPTERRARIERVNQSIQEKREKELNYRPAFTTDLLKGVGMVLCYNKEGEQLQYIYSKGAESSPKTRSLPGQREIDEVSSGQSSTHSLNAGSPTGFCIGASSKPSASGTISTQKKPRNRPPAWKRRLRLLTGASTKNGNGVEEAIARCWSVDAENSEASIMDCIARCRTDDVNLALKVSDLLLNGTTNWNRDLVFDTFSPEDAERIMLMKPDLSKEDSIRWSFTKDGTYSTRSGFSRNSVFLNMFHLISVMNNNRLEKKIRQAIPWLLWQIWKARNSHTFKATVVPPRQIVTLAFDEAEIWIAANSPPAETEQISSAKAWSKPPVGAFKCNLGTSWINAQSKCGVSWILRDSQGNTVSHNRRSYSAVRSKHEASLRALFWTVESMKNMRHNNIIFEASAGEIREVLLSPRPSPDLNWIVVQINAQLEHIEFWRLDQVVEERNEAANLIAKSVTTGRRYQSYIASQGPAWLQSMLILEGQSQ</sequence>
<evidence type="ECO:0000313" key="3">
    <source>
        <dbReference type="EMBL" id="KAH0879413.1"/>
    </source>
</evidence>